<evidence type="ECO:0000313" key="2">
    <source>
        <dbReference type="Proteomes" id="UP000614350"/>
    </source>
</evidence>
<keyword evidence="2" id="KW-1185">Reference proteome</keyword>
<dbReference type="AlphaFoldDB" id="A0A834NFU8"/>
<comment type="caution">
    <text evidence="1">The sequence shown here is derived from an EMBL/GenBank/DDBJ whole genome shotgun (WGS) entry which is preliminary data.</text>
</comment>
<accession>A0A834NFU8</accession>
<name>A0A834NFU8_VESVU</name>
<reference evidence="1" key="1">
    <citation type="journal article" date="2020" name="G3 (Bethesda)">
        <title>High-Quality Assemblies for Three Invasive Social Wasps from the &lt;i&gt;Vespula&lt;/i&gt; Genus.</title>
        <authorList>
            <person name="Harrop T.W.R."/>
            <person name="Guhlin J."/>
            <person name="McLaughlin G.M."/>
            <person name="Permina E."/>
            <person name="Stockwell P."/>
            <person name="Gilligan J."/>
            <person name="Le Lec M.F."/>
            <person name="Gruber M.A.M."/>
            <person name="Quinn O."/>
            <person name="Lovegrove M."/>
            <person name="Duncan E.J."/>
            <person name="Remnant E.J."/>
            <person name="Van Eeckhoven J."/>
            <person name="Graham B."/>
            <person name="Knapp R.A."/>
            <person name="Langford K.W."/>
            <person name="Kronenberg Z."/>
            <person name="Press M.O."/>
            <person name="Eacker S.M."/>
            <person name="Wilson-Rankin E.E."/>
            <person name="Purcell J."/>
            <person name="Lester P.J."/>
            <person name="Dearden P.K."/>
        </authorList>
    </citation>
    <scope>NUCLEOTIDE SEQUENCE</scope>
    <source>
        <strain evidence="1">Marl-1</strain>
    </source>
</reference>
<organism evidence="1 2">
    <name type="scientific">Vespula vulgaris</name>
    <name type="common">Yellow jacket</name>
    <name type="synonym">Wasp</name>
    <dbReference type="NCBI Taxonomy" id="7454"/>
    <lineage>
        <taxon>Eukaryota</taxon>
        <taxon>Metazoa</taxon>
        <taxon>Ecdysozoa</taxon>
        <taxon>Arthropoda</taxon>
        <taxon>Hexapoda</taxon>
        <taxon>Insecta</taxon>
        <taxon>Pterygota</taxon>
        <taxon>Neoptera</taxon>
        <taxon>Endopterygota</taxon>
        <taxon>Hymenoptera</taxon>
        <taxon>Apocrita</taxon>
        <taxon>Aculeata</taxon>
        <taxon>Vespoidea</taxon>
        <taxon>Vespidae</taxon>
        <taxon>Vespinae</taxon>
        <taxon>Vespula</taxon>
    </lineage>
</organism>
<dbReference type="EMBL" id="JACSEA010000002">
    <property type="protein sequence ID" value="KAF7408555.1"/>
    <property type="molecule type" value="Genomic_DNA"/>
</dbReference>
<protein>
    <submittedName>
        <fullName evidence="1">Uncharacterized protein</fullName>
    </submittedName>
</protein>
<evidence type="ECO:0000313" key="1">
    <source>
        <dbReference type="EMBL" id="KAF7408555.1"/>
    </source>
</evidence>
<gene>
    <name evidence="1" type="ORF">HZH66_003092</name>
</gene>
<proteinExistence type="predicted"/>
<dbReference type="Proteomes" id="UP000614350">
    <property type="component" value="Unassembled WGS sequence"/>
</dbReference>
<sequence length="91" mass="10231">MVLTLDTLAFRQSVQRGVNKRHERKKTAKRIYGRRKVPSTSYHASDSLNRLEIHWHTIVTTTATTTTTTTTTMTTTMAATTITTTKNTTST</sequence>